<comment type="cofactor">
    <cofactor evidence="1">
        <name>Zn(2+)</name>
        <dbReference type="ChEBI" id="CHEBI:29105"/>
    </cofactor>
</comment>
<keyword evidence="4" id="KW-0665">Pyrimidine biosynthesis</keyword>
<dbReference type="PANTHER" id="PTHR43668">
    <property type="entry name" value="ALLANTOINASE"/>
    <property type="match status" value="1"/>
</dbReference>
<dbReference type="PROSITE" id="PS00482">
    <property type="entry name" value="DIHYDROOROTASE_1"/>
    <property type="match status" value="1"/>
</dbReference>
<accession>A0A381TGD3</accession>
<keyword evidence="2" id="KW-0479">Metal-binding</keyword>
<proteinExistence type="predicted"/>
<evidence type="ECO:0000259" key="5">
    <source>
        <dbReference type="Pfam" id="PF12890"/>
    </source>
</evidence>
<dbReference type="SUPFAM" id="SSF51556">
    <property type="entry name" value="Metallo-dependent hydrolases"/>
    <property type="match status" value="1"/>
</dbReference>
<dbReference type="Pfam" id="PF12890">
    <property type="entry name" value="DHOase"/>
    <property type="match status" value="1"/>
</dbReference>
<evidence type="ECO:0000256" key="4">
    <source>
        <dbReference type="ARBA" id="ARBA00022975"/>
    </source>
</evidence>
<dbReference type="AlphaFoldDB" id="A0A381TGD3"/>
<evidence type="ECO:0000256" key="1">
    <source>
        <dbReference type="ARBA" id="ARBA00001947"/>
    </source>
</evidence>
<dbReference type="SUPFAM" id="SSF51338">
    <property type="entry name" value="Composite domain of metallo-dependent hydrolases"/>
    <property type="match status" value="1"/>
</dbReference>
<feature type="domain" description="Dihydroorotase catalytic" evidence="5">
    <location>
        <begin position="48"/>
        <end position="145"/>
    </location>
</feature>
<protein>
    <recommendedName>
        <fullName evidence="5">Dihydroorotase catalytic domain-containing protein</fullName>
    </recommendedName>
</protein>
<evidence type="ECO:0000256" key="2">
    <source>
        <dbReference type="ARBA" id="ARBA00022723"/>
    </source>
</evidence>
<dbReference type="InterPro" id="IPR011059">
    <property type="entry name" value="Metal-dep_hydrolase_composite"/>
</dbReference>
<dbReference type="GO" id="GO:0004038">
    <property type="term" value="F:allantoinase activity"/>
    <property type="evidence" value="ECO:0007669"/>
    <property type="project" value="TreeGrafter"/>
</dbReference>
<dbReference type="InterPro" id="IPR024403">
    <property type="entry name" value="DHOase_cat"/>
</dbReference>
<feature type="non-terminal residue" evidence="6">
    <location>
        <position position="147"/>
    </location>
</feature>
<evidence type="ECO:0000256" key="3">
    <source>
        <dbReference type="ARBA" id="ARBA00022801"/>
    </source>
</evidence>
<dbReference type="Gene3D" id="2.30.40.10">
    <property type="entry name" value="Urease, subunit C, domain 1"/>
    <property type="match status" value="1"/>
</dbReference>
<dbReference type="EMBL" id="UINC01004551">
    <property type="protein sequence ID" value="SVA15176.1"/>
    <property type="molecule type" value="Genomic_DNA"/>
</dbReference>
<sequence length="147" mass="14831">MLRGGRVVDPVNGLDERIDVLIEAGCVASIGDQAQHQGDAAVVNVPGGAVICPGFIDMHAHLREPGHEYKETVATGVAAAVAGGFTAVACMPNTRPVNDDAGVTQLILAKADAAGLARVYPVGAVTRGQAGEQLAEIGELHAAGCVA</sequence>
<dbReference type="GO" id="GO:0046872">
    <property type="term" value="F:metal ion binding"/>
    <property type="evidence" value="ECO:0007669"/>
    <property type="project" value="UniProtKB-KW"/>
</dbReference>
<reference evidence="6" key="1">
    <citation type="submission" date="2018-05" db="EMBL/GenBank/DDBJ databases">
        <authorList>
            <person name="Lanie J.A."/>
            <person name="Ng W.-L."/>
            <person name="Kazmierczak K.M."/>
            <person name="Andrzejewski T.M."/>
            <person name="Davidsen T.M."/>
            <person name="Wayne K.J."/>
            <person name="Tettelin H."/>
            <person name="Glass J.I."/>
            <person name="Rusch D."/>
            <person name="Podicherti R."/>
            <person name="Tsui H.-C.T."/>
            <person name="Winkler M.E."/>
        </authorList>
    </citation>
    <scope>NUCLEOTIDE SEQUENCE</scope>
</reference>
<gene>
    <name evidence="6" type="ORF">METZ01_LOCUS68030</name>
</gene>
<evidence type="ECO:0000313" key="6">
    <source>
        <dbReference type="EMBL" id="SVA15176.1"/>
    </source>
</evidence>
<dbReference type="GO" id="GO:0005737">
    <property type="term" value="C:cytoplasm"/>
    <property type="evidence" value="ECO:0007669"/>
    <property type="project" value="TreeGrafter"/>
</dbReference>
<dbReference type="InterPro" id="IPR050138">
    <property type="entry name" value="DHOase/Allantoinase_Hydrolase"/>
</dbReference>
<dbReference type="InterPro" id="IPR032466">
    <property type="entry name" value="Metal_Hydrolase"/>
</dbReference>
<organism evidence="6">
    <name type="scientific">marine metagenome</name>
    <dbReference type="NCBI Taxonomy" id="408172"/>
    <lineage>
        <taxon>unclassified sequences</taxon>
        <taxon>metagenomes</taxon>
        <taxon>ecological metagenomes</taxon>
    </lineage>
</organism>
<dbReference type="GO" id="GO:0006145">
    <property type="term" value="P:purine nucleobase catabolic process"/>
    <property type="evidence" value="ECO:0007669"/>
    <property type="project" value="TreeGrafter"/>
</dbReference>
<dbReference type="Gene3D" id="3.20.20.140">
    <property type="entry name" value="Metal-dependent hydrolases"/>
    <property type="match status" value="1"/>
</dbReference>
<keyword evidence="3" id="KW-0378">Hydrolase</keyword>
<dbReference type="PANTHER" id="PTHR43668:SF2">
    <property type="entry name" value="ALLANTOINASE"/>
    <property type="match status" value="1"/>
</dbReference>
<dbReference type="InterPro" id="IPR002195">
    <property type="entry name" value="Dihydroorotase_CS"/>
</dbReference>
<name>A0A381TGD3_9ZZZZ</name>